<evidence type="ECO:0000313" key="2">
    <source>
        <dbReference type="Proteomes" id="UP000023152"/>
    </source>
</evidence>
<dbReference type="AlphaFoldDB" id="X6PA28"/>
<gene>
    <name evidence="1" type="ORF">RFI_02187</name>
</gene>
<organism evidence="1 2">
    <name type="scientific">Reticulomyxa filosa</name>
    <dbReference type="NCBI Taxonomy" id="46433"/>
    <lineage>
        <taxon>Eukaryota</taxon>
        <taxon>Sar</taxon>
        <taxon>Rhizaria</taxon>
        <taxon>Retaria</taxon>
        <taxon>Foraminifera</taxon>
        <taxon>Monothalamids</taxon>
        <taxon>Reticulomyxidae</taxon>
        <taxon>Reticulomyxa</taxon>
    </lineage>
</organism>
<comment type="caution">
    <text evidence="1">The sequence shown here is derived from an EMBL/GenBank/DDBJ whole genome shotgun (WGS) entry which is preliminary data.</text>
</comment>
<dbReference type="EMBL" id="ASPP01002161">
    <property type="protein sequence ID" value="ETO34904.1"/>
    <property type="molecule type" value="Genomic_DNA"/>
</dbReference>
<dbReference type="Proteomes" id="UP000023152">
    <property type="component" value="Unassembled WGS sequence"/>
</dbReference>
<reference evidence="1 2" key="1">
    <citation type="journal article" date="2013" name="Curr. Biol.">
        <title>The Genome of the Foraminiferan Reticulomyxa filosa.</title>
        <authorList>
            <person name="Glockner G."/>
            <person name="Hulsmann N."/>
            <person name="Schleicher M."/>
            <person name="Noegel A.A."/>
            <person name="Eichinger L."/>
            <person name="Gallinger C."/>
            <person name="Pawlowski J."/>
            <person name="Sierra R."/>
            <person name="Euteneuer U."/>
            <person name="Pillet L."/>
            <person name="Moustafa A."/>
            <person name="Platzer M."/>
            <person name="Groth M."/>
            <person name="Szafranski K."/>
            <person name="Schliwa M."/>
        </authorList>
    </citation>
    <scope>NUCLEOTIDE SEQUENCE [LARGE SCALE GENOMIC DNA]</scope>
</reference>
<proteinExistence type="predicted"/>
<keyword evidence="2" id="KW-1185">Reference proteome</keyword>
<dbReference type="InterPro" id="IPR011989">
    <property type="entry name" value="ARM-like"/>
</dbReference>
<dbReference type="Gene3D" id="1.25.10.10">
    <property type="entry name" value="Leucine-rich Repeat Variant"/>
    <property type="match status" value="1"/>
</dbReference>
<protein>
    <submittedName>
        <fullName evidence="1">Uncharacterized protein</fullName>
    </submittedName>
</protein>
<accession>X6PA28</accession>
<evidence type="ECO:0000313" key="1">
    <source>
        <dbReference type="EMBL" id="ETO34904.1"/>
    </source>
</evidence>
<dbReference type="SUPFAM" id="SSF48371">
    <property type="entry name" value="ARM repeat"/>
    <property type="match status" value="1"/>
</dbReference>
<name>X6PA28_RETFI</name>
<sequence>MCEKYLASICNFYSFHICFYFFSSSLEIFATDLKLDKTKQKGDQTIRGLVVFIIGISYFEQDILHDRVVFVWYVSLRLYVEKKQRGNANVNIFFYFELLDSSQLLAMVYRWGQKMSAQNVLDHFLPWQQCVNSLLQNSLESVDKNQQDKAKRDALNVLLKNNEMVEFFLQFLSENCAISQLLRQYKDGTWDDIDNDVEMPDMRQSEMLVQNKRCHTPPLNMVSPALRVFKNRASWPSSQETDNSDDIIPWNLINHANENGNSDAKGLCDEELISQMLDYNSQPNPWIRKQQMKAIASKLQEYATSVQKTNQKSGSSKVIYKKYDEISDINQPAPLTTKQCESILEFCISVLNSSQVLLHRNSLRILQCLCWCYPHVVNAQIQTVSYGLIKCFRESAPTETQELAMDVIAQFCKYVDPAICIDVLLPIIESETELLSPSVAQKHQGKEIVGALCILDRLLVRMPREWLTQHAMKLSSLLLEVNHSQHTCFFFFLSSRSG</sequence>
<dbReference type="InterPro" id="IPR016024">
    <property type="entry name" value="ARM-type_fold"/>
</dbReference>